<gene>
    <name evidence="2" type="ORF">HMPREF0083_01622</name>
</gene>
<organism evidence="2 3">
    <name type="scientific">Aneurinibacillus aneurinilyticus ATCC 12856</name>
    <dbReference type="NCBI Taxonomy" id="649747"/>
    <lineage>
        <taxon>Bacteria</taxon>
        <taxon>Bacillati</taxon>
        <taxon>Bacillota</taxon>
        <taxon>Bacilli</taxon>
        <taxon>Bacillales</taxon>
        <taxon>Paenibacillaceae</taxon>
        <taxon>Aneurinibacillus group</taxon>
        <taxon>Aneurinibacillus</taxon>
    </lineage>
</organism>
<evidence type="ECO:0000256" key="1">
    <source>
        <dbReference type="SAM" id="MobiDB-lite"/>
    </source>
</evidence>
<comment type="caution">
    <text evidence="2">The sequence shown here is derived from an EMBL/GenBank/DDBJ whole genome shotgun (WGS) entry which is preliminary data.</text>
</comment>
<name>U1YHP6_ANEAE</name>
<keyword evidence="3" id="KW-1185">Reference proteome</keyword>
<dbReference type="STRING" id="649747.HMPREF0083_01622"/>
<evidence type="ECO:0000313" key="2">
    <source>
        <dbReference type="EMBL" id="ERI10276.1"/>
    </source>
</evidence>
<dbReference type="Proteomes" id="UP000016511">
    <property type="component" value="Unassembled WGS sequence"/>
</dbReference>
<dbReference type="Gene3D" id="1.20.1090.10">
    <property type="entry name" value="Dehydroquinate synthase-like - alpha domain"/>
    <property type="match status" value="1"/>
</dbReference>
<dbReference type="PATRIC" id="fig|649747.3.peg.1466"/>
<protein>
    <submittedName>
        <fullName evidence="2">Uncharacterized protein</fullName>
    </submittedName>
</protein>
<proteinExistence type="predicted"/>
<feature type="region of interest" description="Disordered" evidence="1">
    <location>
        <begin position="71"/>
        <end position="94"/>
    </location>
</feature>
<accession>U1YHP6</accession>
<sequence length="94" mass="10591">MLSELCRKHSTYFEAAARARNIAGGTMTQAALAIAQLCYEILLRDRYKAKVACERRVVTEALTNIVEVNTKRRGSRRNHPPLCTNSIKKRVAES</sequence>
<dbReference type="eggNOG" id="COG0371">
    <property type="taxonomic scope" value="Bacteria"/>
</dbReference>
<dbReference type="AlphaFoldDB" id="U1YHP6"/>
<dbReference type="EMBL" id="AWSJ01000110">
    <property type="protein sequence ID" value="ERI10276.1"/>
    <property type="molecule type" value="Genomic_DNA"/>
</dbReference>
<evidence type="ECO:0000313" key="3">
    <source>
        <dbReference type="Proteomes" id="UP000016511"/>
    </source>
</evidence>
<dbReference type="HOGENOM" id="CLU_2379985_0_0_9"/>
<reference evidence="2 3" key="1">
    <citation type="submission" date="2013-08" db="EMBL/GenBank/DDBJ databases">
        <authorList>
            <person name="Weinstock G."/>
            <person name="Sodergren E."/>
            <person name="Wylie T."/>
            <person name="Fulton L."/>
            <person name="Fulton R."/>
            <person name="Fronick C."/>
            <person name="O'Laughlin M."/>
            <person name="Godfrey J."/>
            <person name="Miner T."/>
            <person name="Herter B."/>
            <person name="Appelbaum E."/>
            <person name="Cordes M."/>
            <person name="Lek S."/>
            <person name="Wollam A."/>
            <person name="Pepin K.H."/>
            <person name="Palsikar V.B."/>
            <person name="Mitreva M."/>
            <person name="Wilson R.K."/>
        </authorList>
    </citation>
    <scope>NUCLEOTIDE SEQUENCE [LARGE SCALE GENOMIC DNA]</scope>
    <source>
        <strain evidence="2 3">ATCC 12856</strain>
    </source>
</reference>